<dbReference type="SUPFAM" id="SSF56645">
    <property type="entry name" value="Acyl-CoA dehydrogenase NM domain-like"/>
    <property type="match status" value="1"/>
</dbReference>
<dbReference type="InterPro" id="IPR006089">
    <property type="entry name" value="Acyl-CoA_DH_CS"/>
</dbReference>
<dbReference type="SUPFAM" id="SSF47203">
    <property type="entry name" value="Acyl-CoA dehydrogenase C-terminal domain-like"/>
    <property type="match status" value="1"/>
</dbReference>
<evidence type="ECO:0000256" key="2">
    <source>
        <dbReference type="ARBA" id="ARBA00009347"/>
    </source>
</evidence>
<evidence type="ECO:0000313" key="10">
    <source>
        <dbReference type="EMBL" id="POP52769.1"/>
    </source>
</evidence>
<dbReference type="Pfam" id="PF02770">
    <property type="entry name" value="Acyl-CoA_dh_M"/>
    <property type="match status" value="1"/>
</dbReference>
<organism evidence="10 11">
    <name type="scientific">Zhongshania marina</name>
    <dbReference type="NCBI Taxonomy" id="2304603"/>
    <lineage>
        <taxon>Bacteria</taxon>
        <taxon>Pseudomonadati</taxon>
        <taxon>Pseudomonadota</taxon>
        <taxon>Gammaproteobacteria</taxon>
        <taxon>Cellvibrionales</taxon>
        <taxon>Spongiibacteraceae</taxon>
        <taxon>Zhongshania</taxon>
    </lineage>
</organism>
<dbReference type="OrthoDB" id="6138585at2"/>
<keyword evidence="4 6" id="KW-0274">FAD</keyword>
<feature type="domain" description="Acyl-CoA oxidase/dehydrogenase middle" evidence="8">
    <location>
        <begin position="123"/>
        <end position="218"/>
    </location>
</feature>
<evidence type="ECO:0000256" key="1">
    <source>
        <dbReference type="ARBA" id="ARBA00001974"/>
    </source>
</evidence>
<dbReference type="PROSITE" id="PS00072">
    <property type="entry name" value="ACYL_COA_DH_1"/>
    <property type="match status" value="1"/>
</dbReference>
<accession>A0A2S4HFR0</accession>
<dbReference type="PROSITE" id="PS00073">
    <property type="entry name" value="ACYL_COA_DH_2"/>
    <property type="match status" value="1"/>
</dbReference>
<dbReference type="GO" id="GO:0050660">
    <property type="term" value="F:flavin adenine dinucleotide binding"/>
    <property type="evidence" value="ECO:0007669"/>
    <property type="project" value="InterPro"/>
</dbReference>
<dbReference type="InterPro" id="IPR046373">
    <property type="entry name" value="Acyl-CoA_Oxase/DH_mid-dom_sf"/>
</dbReference>
<name>A0A2S4HFR0_9GAMM</name>
<comment type="similarity">
    <text evidence="2 6">Belongs to the acyl-CoA dehydrogenase family.</text>
</comment>
<feature type="domain" description="Acyl-CoA dehydrogenase/oxidase N-terminal" evidence="9">
    <location>
        <begin position="7"/>
        <end position="119"/>
    </location>
</feature>
<dbReference type="FunFam" id="2.40.110.10:FF:000002">
    <property type="entry name" value="Acyl-CoA dehydrogenase fadE12"/>
    <property type="match status" value="1"/>
</dbReference>
<dbReference type="InterPro" id="IPR013786">
    <property type="entry name" value="AcylCoA_DH/ox_N"/>
</dbReference>
<evidence type="ECO:0000259" key="8">
    <source>
        <dbReference type="Pfam" id="PF02770"/>
    </source>
</evidence>
<dbReference type="Gene3D" id="1.10.540.10">
    <property type="entry name" value="Acyl-CoA dehydrogenase/oxidase, N-terminal domain"/>
    <property type="match status" value="1"/>
</dbReference>
<evidence type="ECO:0000256" key="5">
    <source>
        <dbReference type="ARBA" id="ARBA00023002"/>
    </source>
</evidence>
<reference evidence="10" key="1">
    <citation type="submission" date="2018-01" db="EMBL/GenBank/DDBJ databases">
        <authorList>
            <person name="Yu X.-D."/>
        </authorList>
    </citation>
    <scope>NUCLEOTIDE SEQUENCE</scope>
    <source>
        <strain evidence="10">ZX-21</strain>
    </source>
</reference>
<keyword evidence="3 6" id="KW-0285">Flavoprotein</keyword>
<evidence type="ECO:0000256" key="6">
    <source>
        <dbReference type="RuleBase" id="RU362125"/>
    </source>
</evidence>
<dbReference type="InterPro" id="IPR006091">
    <property type="entry name" value="Acyl-CoA_Oxase/DH_mid-dom"/>
</dbReference>
<dbReference type="EMBL" id="PQGG01000024">
    <property type="protein sequence ID" value="POP52769.1"/>
    <property type="molecule type" value="Genomic_DNA"/>
</dbReference>
<keyword evidence="5 6" id="KW-0560">Oxidoreductase</keyword>
<evidence type="ECO:0000256" key="3">
    <source>
        <dbReference type="ARBA" id="ARBA00022630"/>
    </source>
</evidence>
<gene>
    <name evidence="10" type="ORF">C0068_10200</name>
</gene>
<sequence>MLPRHFTEDQIMFRDAYRKFLDKEIAPNVERWREQGIVDREAYTKAGEQGFLMIWPEEKYGGMGDEDFRFEQIIMEETANVYAGDWTNTLHSRLVGPYLSRFGNEEQKQRFLPKCVTGECILAVAMTEPDAGSDLAGMRATAKDMGDYWLLNGAKTYISNGINADLVIVAAKTDPENNPHAVGLFLVERGMEGFERGRNLKKMGMKAQDTAEMFFTDVKVPKNNVLGDPHKGFIYLMQGLAEERLIGACGFISTAQKAFEVTREFVMERKAFGKPLSGFQNTQFKLADLRTEIDVAQAYVDACVAAYNDGKLTAEDAAKAKLYTSEVLGRMVDEGVQLHGGAGYMDEYPISRMYTDARITRIFAGTSEIMKLIISREIFSESFLTYIDRN</sequence>
<proteinExistence type="inferred from homology"/>
<dbReference type="Proteomes" id="UP000237222">
    <property type="component" value="Unassembled WGS sequence"/>
</dbReference>
<dbReference type="AlphaFoldDB" id="A0A2S4HFR0"/>
<dbReference type="RefSeq" id="WP_103684392.1">
    <property type="nucleotide sequence ID" value="NZ_PQGG01000024.1"/>
</dbReference>
<dbReference type="InterPro" id="IPR036250">
    <property type="entry name" value="AcylCo_DH-like_C"/>
</dbReference>
<dbReference type="Pfam" id="PF02771">
    <property type="entry name" value="Acyl-CoA_dh_N"/>
    <property type="match status" value="1"/>
</dbReference>
<dbReference type="GO" id="GO:0003995">
    <property type="term" value="F:acyl-CoA dehydrogenase activity"/>
    <property type="evidence" value="ECO:0007669"/>
    <property type="project" value="InterPro"/>
</dbReference>
<comment type="caution">
    <text evidence="10">The sequence shown here is derived from an EMBL/GenBank/DDBJ whole genome shotgun (WGS) entry which is preliminary data.</text>
</comment>
<evidence type="ECO:0000256" key="4">
    <source>
        <dbReference type="ARBA" id="ARBA00022827"/>
    </source>
</evidence>
<evidence type="ECO:0000313" key="11">
    <source>
        <dbReference type="Proteomes" id="UP000237222"/>
    </source>
</evidence>
<evidence type="ECO:0000259" key="7">
    <source>
        <dbReference type="Pfam" id="PF00441"/>
    </source>
</evidence>
<dbReference type="Gene3D" id="2.40.110.10">
    <property type="entry name" value="Butyryl-CoA Dehydrogenase, subunit A, domain 2"/>
    <property type="match status" value="1"/>
</dbReference>
<dbReference type="PANTHER" id="PTHR43884:SF12">
    <property type="entry name" value="ISOVALERYL-COA DEHYDROGENASE, MITOCHONDRIAL-RELATED"/>
    <property type="match status" value="1"/>
</dbReference>
<protein>
    <submittedName>
        <fullName evidence="10">Acyl-CoA dehydrogenase</fullName>
    </submittedName>
</protein>
<comment type="cofactor">
    <cofactor evidence="1 6">
        <name>FAD</name>
        <dbReference type="ChEBI" id="CHEBI:57692"/>
    </cofactor>
</comment>
<dbReference type="FunFam" id="1.20.140.10:FF:000001">
    <property type="entry name" value="Acyl-CoA dehydrogenase"/>
    <property type="match status" value="1"/>
</dbReference>
<dbReference type="InterPro" id="IPR009075">
    <property type="entry name" value="AcylCo_DH/oxidase_C"/>
</dbReference>
<dbReference type="PANTHER" id="PTHR43884">
    <property type="entry name" value="ACYL-COA DEHYDROGENASE"/>
    <property type="match status" value="1"/>
</dbReference>
<dbReference type="Pfam" id="PF00441">
    <property type="entry name" value="Acyl-CoA_dh_1"/>
    <property type="match status" value="1"/>
</dbReference>
<dbReference type="InterPro" id="IPR009100">
    <property type="entry name" value="AcylCoA_DH/oxidase_NM_dom_sf"/>
</dbReference>
<dbReference type="Gene3D" id="1.20.140.10">
    <property type="entry name" value="Butyryl-CoA Dehydrogenase, subunit A, domain 3"/>
    <property type="match status" value="1"/>
</dbReference>
<feature type="domain" description="Acyl-CoA dehydrogenase/oxidase C-terminal" evidence="7">
    <location>
        <begin position="231"/>
        <end position="378"/>
    </location>
</feature>
<dbReference type="InterPro" id="IPR037069">
    <property type="entry name" value="AcylCoA_DH/ox_N_sf"/>
</dbReference>
<evidence type="ECO:0000259" key="9">
    <source>
        <dbReference type="Pfam" id="PF02771"/>
    </source>
</evidence>